<dbReference type="AlphaFoldDB" id="A0A6B2LCG7"/>
<dbReference type="InterPro" id="IPR043129">
    <property type="entry name" value="ATPase_NBD"/>
</dbReference>
<evidence type="ECO:0008006" key="3">
    <source>
        <dbReference type="Google" id="ProtNLM"/>
    </source>
</evidence>
<comment type="similarity">
    <text evidence="1">Belongs to the actin family.</text>
</comment>
<evidence type="ECO:0000313" key="2">
    <source>
        <dbReference type="EMBL" id="NDV34590.1"/>
    </source>
</evidence>
<proteinExistence type="inferred from homology"/>
<dbReference type="Pfam" id="PF00022">
    <property type="entry name" value="Actin"/>
    <property type="match status" value="2"/>
</dbReference>
<evidence type="ECO:0000256" key="1">
    <source>
        <dbReference type="RuleBase" id="RU000487"/>
    </source>
</evidence>
<sequence>MFSNKQHSKTIYQTLFEKFSVPVAYQEIKPVLCVYSAGRVTALSAFLGHTGFSVAPVYEGCLISSALKRSSLGGSTISNRLAEILTASHVNFNNEDLHNIKSTLSYISPNYEVETQLQSTEGKSYTFYDGNTQYLKNELFRPAEILFKPNLLGLDIDGIHYMINDSIMTCPMDTRNELTKNVVLSGGTSAYKGLQERLTTELKDVDEELFETLKIVVNPAQSAWLGASILGSLSTFPDIALSKQYYEECGNSVRDSFIAP</sequence>
<dbReference type="Gene3D" id="3.30.420.40">
    <property type="match status" value="2"/>
</dbReference>
<protein>
    <recommendedName>
        <fullName evidence="3">Actin</fullName>
    </recommendedName>
</protein>
<dbReference type="InterPro" id="IPR004000">
    <property type="entry name" value="Actin"/>
</dbReference>
<dbReference type="PANTHER" id="PTHR11937">
    <property type="entry name" value="ACTIN"/>
    <property type="match status" value="1"/>
</dbReference>
<organism evidence="2">
    <name type="scientific">Arcella intermedia</name>
    <dbReference type="NCBI Taxonomy" id="1963864"/>
    <lineage>
        <taxon>Eukaryota</taxon>
        <taxon>Amoebozoa</taxon>
        <taxon>Tubulinea</taxon>
        <taxon>Elardia</taxon>
        <taxon>Arcellinida</taxon>
        <taxon>Sphaerothecina</taxon>
        <taxon>Arcellidae</taxon>
        <taxon>Arcella</taxon>
    </lineage>
</organism>
<dbReference type="EMBL" id="GIBP01005621">
    <property type="protein sequence ID" value="NDV34590.1"/>
    <property type="molecule type" value="Transcribed_RNA"/>
</dbReference>
<accession>A0A6B2LCG7</accession>
<dbReference type="Gene3D" id="3.90.640.10">
    <property type="entry name" value="Actin, Chain A, domain 4"/>
    <property type="match status" value="1"/>
</dbReference>
<reference evidence="2" key="1">
    <citation type="journal article" date="2020" name="J. Eukaryot. Microbiol.">
        <title>De novo Sequencing, Assembly and Annotation of the Transcriptome for the Free-Living Testate Amoeba Arcella intermedia.</title>
        <authorList>
            <person name="Ribeiro G.M."/>
            <person name="Porfirio-Sousa A.L."/>
            <person name="Maurer-Alcala X.X."/>
            <person name="Katz L.A."/>
            <person name="Lahr D.J.G."/>
        </authorList>
    </citation>
    <scope>NUCLEOTIDE SEQUENCE</scope>
</reference>
<name>A0A6B2LCG7_9EUKA</name>
<dbReference type="SUPFAM" id="SSF53067">
    <property type="entry name" value="Actin-like ATPase domain"/>
    <property type="match status" value="1"/>
</dbReference>
<dbReference type="SMART" id="SM00268">
    <property type="entry name" value="ACTIN"/>
    <property type="match status" value="1"/>
</dbReference>